<organism evidence="3 4">
    <name type="scientific">Chitinophaga silvisoli</name>
    <dbReference type="NCBI Taxonomy" id="2291814"/>
    <lineage>
        <taxon>Bacteria</taxon>
        <taxon>Pseudomonadati</taxon>
        <taxon>Bacteroidota</taxon>
        <taxon>Chitinophagia</taxon>
        <taxon>Chitinophagales</taxon>
        <taxon>Chitinophagaceae</taxon>
        <taxon>Chitinophaga</taxon>
    </lineage>
</organism>
<dbReference type="EMBL" id="QTJV01000001">
    <property type="protein sequence ID" value="RFM36481.1"/>
    <property type="molecule type" value="Genomic_DNA"/>
</dbReference>
<dbReference type="AlphaFoldDB" id="A0A3E1P8J7"/>
<keyword evidence="1" id="KW-0732">Signal</keyword>
<name>A0A3E1P8J7_9BACT</name>
<gene>
    <name evidence="3" type="ORF">DXN04_02960</name>
</gene>
<evidence type="ECO:0000259" key="2">
    <source>
        <dbReference type="Pfam" id="PF13568"/>
    </source>
</evidence>
<accession>A0A3E1P8J7</accession>
<keyword evidence="4" id="KW-1185">Reference proteome</keyword>
<feature type="signal peptide" evidence="1">
    <location>
        <begin position="1"/>
        <end position="29"/>
    </location>
</feature>
<dbReference type="InterPro" id="IPR025665">
    <property type="entry name" value="Beta-barrel_OMP_2"/>
</dbReference>
<protein>
    <submittedName>
        <fullName evidence="3">PorT family protein</fullName>
    </submittedName>
</protein>
<proteinExistence type="predicted"/>
<feature type="domain" description="Outer membrane protein beta-barrel" evidence="2">
    <location>
        <begin position="28"/>
        <end position="185"/>
    </location>
</feature>
<feature type="chain" id="PRO_5017563121" evidence="1">
    <location>
        <begin position="30"/>
        <end position="210"/>
    </location>
</feature>
<evidence type="ECO:0000256" key="1">
    <source>
        <dbReference type="SAM" id="SignalP"/>
    </source>
</evidence>
<evidence type="ECO:0000313" key="3">
    <source>
        <dbReference type="EMBL" id="RFM36481.1"/>
    </source>
</evidence>
<evidence type="ECO:0000313" key="4">
    <source>
        <dbReference type="Proteomes" id="UP000261174"/>
    </source>
</evidence>
<dbReference type="Pfam" id="PF13568">
    <property type="entry name" value="OMP_b-brl_2"/>
    <property type="match status" value="1"/>
</dbReference>
<comment type="caution">
    <text evidence="3">The sequence shown here is derived from an EMBL/GenBank/DDBJ whole genome shotgun (WGS) entry which is preliminary data.</text>
</comment>
<dbReference type="Proteomes" id="UP000261174">
    <property type="component" value="Unassembled WGS sequence"/>
</dbReference>
<reference evidence="3 4" key="1">
    <citation type="submission" date="2018-08" db="EMBL/GenBank/DDBJ databases">
        <title>Chitinophaga sp. K20C18050901, a novel bacterium isolated from forest soil.</title>
        <authorList>
            <person name="Wang C."/>
        </authorList>
    </citation>
    <scope>NUCLEOTIDE SEQUENCE [LARGE SCALE GENOMIC DNA]</scope>
    <source>
        <strain evidence="3 4">K20C18050901</strain>
    </source>
</reference>
<sequence length="210" mass="22560">MKKKRYMKKLFFAAAVLCVTAFSSTTVNAQSGFLHFGLKGGANLGKLDGKGYKDGFNLGYHLGGFAQVNLTKGFGVQGELIFSSTQTKTTSDFSEVYNTDNLSDNGKKIKLNYLSIPILANFSLGSPRIKLQVGPQFSALVSDKNVFKASNDAFNGGDVSGVAGLWIQLPIINISARYIVGFTDVKKIDDVANTGNWKNQAIQLGVGVTL</sequence>